<feature type="non-terminal residue" evidence="2">
    <location>
        <position position="1"/>
    </location>
</feature>
<gene>
    <name evidence="2" type="ORF">PCOR1329_LOCUS60578</name>
</gene>
<feature type="compositionally biased region" description="Basic residues" evidence="1">
    <location>
        <begin position="51"/>
        <end position="60"/>
    </location>
</feature>
<evidence type="ECO:0000313" key="3">
    <source>
        <dbReference type="Proteomes" id="UP001189429"/>
    </source>
</evidence>
<proteinExistence type="predicted"/>
<evidence type="ECO:0000256" key="1">
    <source>
        <dbReference type="SAM" id="MobiDB-lite"/>
    </source>
</evidence>
<accession>A0ABN9VUY4</accession>
<feature type="region of interest" description="Disordered" evidence="1">
    <location>
        <begin position="108"/>
        <end position="159"/>
    </location>
</feature>
<feature type="non-terminal residue" evidence="2">
    <location>
        <position position="159"/>
    </location>
</feature>
<reference evidence="2" key="1">
    <citation type="submission" date="2023-10" db="EMBL/GenBank/DDBJ databases">
        <authorList>
            <person name="Chen Y."/>
            <person name="Shah S."/>
            <person name="Dougan E. K."/>
            <person name="Thang M."/>
            <person name="Chan C."/>
        </authorList>
    </citation>
    <scope>NUCLEOTIDE SEQUENCE [LARGE SCALE GENOMIC DNA]</scope>
</reference>
<feature type="compositionally biased region" description="Low complexity" evidence="1">
    <location>
        <begin position="1"/>
        <end position="10"/>
    </location>
</feature>
<organism evidence="2 3">
    <name type="scientific">Prorocentrum cordatum</name>
    <dbReference type="NCBI Taxonomy" id="2364126"/>
    <lineage>
        <taxon>Eukaryota</taxon>
        <taxon>Sar</taxon>
        <taxon>Alveolata</taxon>
        <taxon>Dinophyceae</taxon>
        <taxon>Prorocentrales</taxon>
        <taxon>Prorocentraceae</taxon>
        <taxon>Prorocentrum</taxon>
    </lineage>
</organism>
<name>A0ABN9VUY4_9DINO</name>
<feature type="compositionally biased region" description="Basic residues" evidence="1">
    <location>
        <begin position="11"/>
        <end position="23"/>
    </location>
</feature>
<sequence>SDSWTRAAAARPRHRGGRARRRSPAFPPGLPGARRLGLRAVAPHGAEGRVPRGRQLRRGGRAGAGPVAAADVAGPCWSWSRRRTRPRTSTTCWRARAPRTRCASARPCTGARRSCRPRTTARGRAPWPCFCSGGPTRTPARSSGAPRCCPPATSPGDGA</sequence>
<dbReference type="Proteomes" id="UP001189429">
    <property type="component" value="Unassembled WGS sequence"/>
</dbReference>
<evidence type="ECO:0000313" key="2">
    <source>
        <dbReference type="EMBL" id="CAK0876065.1"/>
    </source>
</evidence>
<feature type="region of interest" description="Disordered" evidence="1">
    <location>
        <begin position="1"/>
        <end position="33"/>
    </location>
</feature>
<dbReference type="EMBL" id="CAUYUJ010017593">
    <property type="protein sequence ID" value="CAK0876065.1"/>
    <property type="molecule type" value="Genomic_DNA"/>
</dbReference>
<protein>
    <submittedName>
        <fullName evidence="2">Uncharacterized protein</fullName>
    </submittedName>
</protein>
<keyword evidence="3" id="KW-1185">Reference proteome</keyword>
<comment type="caution">
    <text evidence="2">The sequence shown here is derived from an EMBL/GenBank/DDBJ whole genome shotgun (WGS) entry which is preliminary data.</text>
</comment>
<feature type="region of interest" description="Disordered" evidence="1">
    <location>
        <begin position="47"/>
        <end position="68"/>
    </location>
</feature>